<feature type="chain" id="PRO_5046084749" evidence="1">
    <location>
        <begin position="37"/>
        <end position="601"/>
    </location>
</feature>
<evidence type="ECO:0000256" key="1">
    <source>
        <dbReference type="SAM" id="SignalP"/>
    </source>
</evidence>
<dbReference type="SUPFAM" id="SSF51445">
    <property type="entry name" value="(Trans)glycosidases"/>
    <property type="match status" value="1"/>
</dbReference>
<name>A0ABV8HIL7_9ACTN</name>
<reference evidence="3" key="1">
    <citation type="journal article" date="2019" name="Int. J. Syst. Evol. Microbiol.">
        <title>The Global Catalogue of Microorganisms (GCM) 10K type strain sequencing project: providing services to taxonomists for standard genome sequencing and annotation.</title>
        <authorList>
            <consortium name="The Broad Institute Genomics Platform"/>
            <consortium name="The Broad Institute Genome Sequencing Center for Infectious Disease"/>
            <person name="Wu L."/>
            <person name="Ma J."/>
        </authorList>
    </citation>
    <scope>NUCLEOTIDE SEQUENCE [LARGE SCALE GENOMIC DNA]</scope>
    <source>
        <strain evidence="3">CGMCC 4.7237</strain>
    </source>
</reference>
<evidence type="ECO:0000313" key="3">
    <source>
        <dbReference type="Proteomes" id="UP001595765"/>
    </source>
</evidence>
<protein>
    <submittedName>
        <fullName evidence="2">Beta-xylosidase</fullName>
    </submittedName>
</protein>
<dbReference type="InterPro" id="IPR017853">
    <property type="entry name" value="GH"/>
</dbReference>
<dbReference type="PROSITE" id="PS51318">
    <property type="entry name" value="TAT"/>
    <property type="match status" value="1"/>
</dbReference>
<proteinExistence type="predicted"/>
<comment type="caution">
    <text evidence="2">The sequence shown here is derived from an EMBL/GenBank/DDBJ whole genome shotgun (WGS) entry which is preliminary data.</text>
</comment>
<keyword evidence="3" id="KW-1185">Reference proteome</keyword>
<dbReference type="Proteomes" id="UP001595765">
    <property type="component" value="Unassembled WGS sequence"/>
</dbReference>
<feature type="signal peptide" evidence="1">
    <location>
        <begin position="1"/>
        <end position="36"/>
    </location>
</feature>
<dbReference type="InterPro" id="IPR006311">
    <property type="entry name" value="TAT_signal"/>
</dbReference>
<dbReference type="Gene3D" id="3.20.20.80">
    <property type="entry name" value="Glycosidases"/>
    <property type="match status" value="1"/>
</dbReference>
<organism evidence="2 3">
    <name type="scientific">Streptomyces polygonati</name>
    <dbReference type="NCBI Taxonomy" id="1617087"/>
    <lineage>
        <taxon>Bacteria</taxon>
        <taxon>Bacillati</taxon>
        <taxon>Actinomycetota</taxon>
        <taxon>Actinomycetes</taxon>
        <taxon>Kitasatosporales</taxon>
        <taxon>Streptomycetaceae</taxon>
        <taxon>Streptomyces</taxon>
    </lineage>
</organism>
<evidence type="ECO:0000313" key="2">
    <source>
        <dbReference type="EMBL" id="MFC4031883.1"/>
    </source>
</evidence>
<dbReference type="Gene3D" id="2.60.120.260">
    <property type="entry name" value="Galactose-binding domain-like"/>
    <property type="match status" value="1"/>
</dbReference>
<keyword evidence="1" id="KW-0732">Signal</keyword>
<dbReference type="EMBL" id="JBHSBB010000009">
    <property type="protein sequence ID" value="MFC4031883.1"/>
    <property type="molecule type" value="Genomic_DNA"/>
</dbReference>
<accession>A0ABV8HIL7</accession>
<sequence length="601" mass="62172">MNPLNTRWRARALTAVAAAATALLAAATLSPSPAAAADTTVTVDLGSQGAAPTAVGSGFLYGLSQDGSAPADSLLQPLKPQLFRGGGARIAGGGWLGDGYSAGSGYRIRINSALSQARRVTGSAYHATYHLLVSDVWGADTTQPSNTVYPCDNGDCSNWKAFIDQLVGDVQASGVPVSYDIWNEPDGTGFWQRGVNSEQYYQMWDTAVREIRRLAPSAPIVGPSYSGYNHGWLDGFLGRTKTDNTLPNVVNWHFGNDPAADAADARALLSAHGIAQLPLTINEYLFSQQQNSAYTAWFLDRLSASGVSAAAHAIWTDCCGAGTLDSLLVGGQPTGQWYVYQAYAQLSGKLLGGSGTNGGTAVAAALDSGAHQVKALIGNNSGQGGTATVNFQNLAAASWLTVNGKVHAKIQRIPDQNPLSGGPVTVLDTDLTPDNGTLHVPVSVTGGADAYAVTLTPGNGSTGPVNQTVTVDGTATNPADANHFQYGANWGVTNGVSDMYQQTANWSYVGGAQASFRFTGTKVVLYAVRDVDQGIMTLSLDGGAAVDVDDYASARNASGAVWTSAQLAAGSHTLTITNSGRKNGASSGNNIAIDRADVTSS</sequence>
<dbReference type="RefSeq" id="WP_386428356.1">
    <property type="nucleotide sequence ID" value="NZ_JBHSBB010000009.1"/>
</dbReference>
<gene>
    <name evidence="2" type="ORF">ACFO3J_10365</name>
</gene>